<feature type="compositionally biased region" description="Polar residues" evidence="1">
    <location>
        <begin position="135"/>
        <end position="163"/>
    </location>
</feature>
<feature type="compositionally biased region" description="Pro residues" evidence="1">
    <location>
        <begin position="167"/>
        <end position="178"/>
    </location>
</feature>
<sequence length="630" mass="69739">MALSSAALPPSAVFTHQETLHAISLPPLASWLVTLRKPDQLIRLNDLLERYKTPQSYHRVDVRIVESSELPPGSPYSDIEETEPRKRQGSREIIQLQEGDTLDAYWSNRNGHTLAPLGQPDITPENIVAQKTPETESTSQHTDLPTSTTAEIPPSVQTEEASNPSHLSPPPPVLPPTPVSALPAADQQKTSPPLPTHPLPPIGPTRKVRELRLDLRTLDAAALFALETWRREELGLEKLSIEVPDSVWYKDLTPTPPPSPPPRSTNTGKPRGRPRRSVDLIRSDNVDTAQIGLDLHTADDQIPDKEIPTAEKTQEHGNLDDQHDSTEKAHEIEIPDGTGLVVSDAVDANGDLAQDSLSVEAGQAKLSEAKDQHDQVSAPEANIDIVVDPKQIAQDGNQPEAGTSSPSKASPNLMPTVDSIPEDRIERTPSPDIMLNDIFNEKEADDPDFIPPPSPPVKRTRTRKIRKSLPDNEGYKVTFDPNILQINDNPQKGIPIMSDIIDLTSRSSSTEDDLVTKQSLIEDQQESPIKEVEFRSEFDIINYHLQAAKNPNKRPSPSIIDKPSKKARKFEMGAPIIPKARERVRFVVEIPTSRKKSVKKVMTGSGEKDVQQKEENEEEGEEWDFLKSFG</sequence>
<accession>A0A1B9I1X0</accession>
<feature type="region of interest" description="Disordered" evidence="1">
    <location>
        <begin position="394"/>
        <end position="430"/>
    </location>
</feature>
<keyword evidence="4" id="KW-1185">Reference proteome</keyword>
<feature type="region of interest" description="Disordered" evidence="1">
    <location>
        <begin position="248"/>
        <end position="277"/>
    </location>
</feature>
<feature type="region of interest" description="Disordered" evidence="1">
    <location>
        <begin position="131"/>
        <end position="205"/>
    </location>
</feature>
<organism evidence="2">
    <name type="scientific">Kwoniella pini CBS 10737</name>
    <dbReference type="NCBI Taxonomy" id="1296096"/>
    <lineage>
        <taxon>Eukaryota</taxon>
        <taxon>Fungi</taxon>
        <taxon>Dikarya</taxon>
        <taxon>Basidiomycota</taxon>
        <taxon>Agaricomycotina</taxon>
        <taxon>Tremellomycetes</taxon>
        <taxon>Tremellales</taxon>
        <taxon>Cryptococcaceae</taxon>
        <taxon>Kwoniella</taxon>
    </lineage>
</organism>
<feature type="compositionally biased region" description="Pro residues" evidence="1">
    <location>
        <begin position="254"/>
        <end position="263"/>
    </location>
</feature>
<dbReference type="EMBL" id="CP144523">
    <property type="protein sequence ID" value="WWC70407.1"/>
    <property type="molecule type" value="Genomic_DNA"/>
</dbReference>
<dbReference type="KEGG" id="kpin:30172434"/>
<evidence type="ECO:0000313" key="2">
    <source>
        <dbReference type="EMBL" id="OCF49543.1"/>
    </source>
</evidence>
<feature type="region of interest" description="Disordered" evidence="1">
    <location>
        <begin position="443"/>
        <end position="462"/>
    </location>
</feature>
<feature type="region of interest" description="Disordered" evidence="1">
    <location>
        <begin position="309"/>
        <end position="328"/>
    </location>
</feature>
<name>A0A1B9I1X0_9TREE</name>
<reference evidence="3" key="2">
    <citation type="submission" date="2013-07" db="EMBL/GenBank/DDBJ databases">
        <authorList>
            <consortium name="The Broad Institute Genome Sequencing Platform"/>
            <person name="Cuomo C."/>
            <person name="Litvintseva A."/>
            <person name="Chen Y."/>
            <person name="Heitman J."/>
            <person name="Sun S."/>
            <person name="Springer D."/>
            <person name="Dromer F."/>
            <person name="Young S.K."/>
            <person name="Zeng Q."/>
            <person name="Gargeya S."/>
            <person name="Fitzgerald M."/>
            <person name="Abouelleil A."/>
            <person name="Alvarado L."/>
            <person name="Berlin A.M."/>
            <person name="Chapman S.B."/>
            <person name="Dewar J."/>
            <person name="Goldberg J."/>
            <person name="Griggs A."/>
            <person name="Gujja S."/>
            <person name="Hansen M."/>
            <person name="Howarth C."/>
            <person name="Imamovic A."/>
            <person name="Larimer J."/>
            <person name="McCowan C."/>
            <person name="Murphy C."/>
            <person name="Pearson M."/>
            <person name="Priest M."/>
            <person name="Roberts A."/>
            <person name="Saif S."/>
            <person name="Shea T."/>
            <person name="Sykes S."/>
            <person name="Wortman J."/>
            <person name="Nusbaum C."/>
            <person name="Birren B."/>
        </authorList>
    </citation>
    <scope>NUCLEOTIDE SEQUENCE</scope>
    <source>
        <strain evidence="3">CBS 10737</strain>
    </source>
</reference>
<feature type="compositionally biased region" description="Polar residues" evidence="1">
    <location>
        <begin position="394"/>
        <end position="410"/>
    </location>
</feature>
<feature type="region of interest" description="Disordered" evidence="1">
    <location>
        <begin position="66"/>
        <end position="91"/>
    </location>
</feature>
<evidence type="ECO:0000256" key="1">
    <source>
        <dbReference type="SAM" id="MobiDB-lite"/>
    </source>
</evidence>
<reference evidence="2" key="3">
    <citation type="submission" date="2016-07" db="EMBL/GenBank/DDBJ databases">
        <title>Evolution of pathogenesis and genome organization in the Tremellales.</title>
        <authorList>
            <person name="Cuomo C."/>
            <person name="Litvintseva A."/>
            <person name="Heitman J."/>
            <person name="Chen Y."/>
            <person name="Sun S."/>
            <person name="Springer D."/>
            <person name="Dromer F."/>
            <person name="Young S."/>
            <person name="Zeng Q."/>
            <person name="Chapman S."/>
            <person name="Gujja S."/>
            <person name="Saif S."/>
            <person name="Birren B."/>
        </authorList>
    </citation>
    <scope>NUCLEOTIDE SEQUENCE</scope>
    <source>
        <strain evidence="2">CBS 10737</strain>
    </source>
</reference>
<reference evidence="2" key="1">
    <citation type="submission" date="2013-07" db="EMBL/GenBank/DDBJ databases">
        <title>The Genome Sequence of Cryptococcus pinus CBS10737.</title>
        <authorList>
            <consortium name="The Broad Institute Genome Sequencing Platform"/>
            <person name="Cuomo C."/>
            <person name="Litvintseva A."/>
            <person name="Chen Y."/>
            <person name="Heitman J."/>
            <person name="Sun S."/>
            <person name="Springer D."/>
            <person name="Dromer F."/>
            <person name="Young S.K."/>
            <person name="Zeng Q."/>
            <person name="Gargeya S."/>
            <person name="Fitzgerald M."/>
            <person name="Abouelleil A."/>
            <person name="Alvarado L."/>
            <person name="Berlin A.M."/>
            <person name="Chapman S.B."/>
            <person name="Dewar J."/>
            <person name="Goldberg J."/>
            <person name="Griggs A."/>
            <person name="Gujja S."/>
            <person name="Hansen M."/>
            <person name="Howarth C."/>
            <person name="Imamovic A."/>
            <person name="Larimer J."/>
            <person name="McCowan C."/>
            <person name="Murphy C."/>
            <person name="Pearson M."/>
            <person name="Priest M."/>
            <person name="Roberts A."/>
            <person name="Saif S."/>
            <person name="Shea T."/>
            <person name="Sykes S."/>
            <person name="Wortman J."/>
            <person name="Nusbaum C."/>
            <person name="Birren B."/>
        </authorList>
    </citation>
    <scope>NUCLEOTIDE SEQUENCE [LARGE SCALE GENOMIC DNA]</scope>
    <source>
        <strain evidence="2">CBS 10737</strain>
    </source>
</reference>
<dbReference type="RefSeq" id="XP_019010762.1">
    <property type="nucleotide sequence ID" value="XM_019155804.1"/>
</dbReference>
<gene>
    <name evidence="2" type="ORF">I206_04065</name>
    <name evidence="3" type="ORF">I206_104357</name>
</gene>
<dbReference type="OrthoDB" id="2594942at2759"/>
<feature type="region of interest" description="Disordered" evidence="1">
    <location>
        <begin position="599"/>
        <end position="630"/>
    </location>
</feature>
<proteinExistence type="predicted"/>
<dbReference type="AlphaFoldDB" id="A0A1B9I1X0"/>
<feature type="compositionally biased region" description="Pro residues" evidence="1">
    <location>
        <begin position="192"/>
        <end position="203"/>
    </location>
</feature>
<dbReference type="GeneID" id="30172434"/>
<evidence type="ECO:0000313" key="4">
    <source>
        <dbReference type="Proteomes" id="UP000094020"/>
    </source>
</evidence>
<dbReference type="EMBL" id="KI894011">
    <property type="protein sequence ID" value="OCF49543.1"/>
    <property type="molecule type" value="Genomic_DNA"/>
</dbReference>
<evidence type="ECO:0000313" key="3">
    <source>
        <dbReference type="EMBL" id="WWC70407.1"/>
    </source>
</evidence>
<dbReference type="Proteomes" id="UP000094020">
    <property type="component" value="Chromosome 5"/>
</dbReference>
<protein>
    <submittedName>
        <fullName evidence="2">Uncharacterized protein</fullName>
    </submittedName>
</protein>
<reference evidence="3" key="4">
    <citation type="submission" date="2024-02" db="EMBL/GenBank/DDBJ databases">
        <title>Comparative genomics of Cryptococcus and Kwoniella reveals pathogenesis evolution and contrasting modes of karyotype evolution via chromosome fusion or intercentromeric recombination.</title>
        <authorList>
            <person name="Coelho M.A."/>
            <person name="David-Palma M."/>
            <person name="Shea T."/>
            <person name="Bowers K."/>
            <person name="McGinley-Smith S."/>
            <person name="Mohammad A.W."/>
            <person name="Gnirke A."/>
            <person name="Yurkov A.M."/>
            <person name="Nowrousian M."/>
            <person name="Sun S."/>
            <person name="Cuomo C.A."/>
            <person name="Heitman J."/>
        </authorList>
    </citation>
    <scope>NUCLEOTIDE SEQUENCE</scope>
    <source>
        <strain evidence="3">CBS 10737</strain>
    </source>
</reference>